<dbReference type="Proteomes" id="UP001165960">
    <property type="component" value="Unassembled WGS sequence"/>
</dbReference>
<evidence type="ECO:0000313" key="1">
    <source>
        <dbReference type="EMBL" id="KAJ9060251.1"/>
    </source>
</evidence>
<organism evidence="1 2">
    <name type="scientific">Entomophthora muscae</name>
    <dbReference type="NCBI Taxonomy" id="34485"/>
    <lineage>
        <taxon>Eukaryota</taxon>
        <taxon>Fungi</taxon>
        <taxon>Fungi incertae sedis</taxon>
        <taxon>Zoopagomycota</taxon>
        <taxon>Entomophthoromycotina</taxon>
        <taxon>Entomophthoromycetes</taxon>
        <taxon>Entomophthorales</taxon>
        <taxon>Entomophthoraceae</taxon>
        <taxon>Entomophthora</taxon>
    </lineage>
</organism>
<keyword evidence="2" id="KW-1185">Reference proteome</keyword>
<dbReference type="EMBL" id="QTSX02005221">
    <property type="protein sequence ID" value="KAJ9060251.1"/>
    <property type="molecule type" value="Genomic_DNA"/>
</dbReference>
<gene>
    <name evidence="1" type="ORF">DSO57_1032858</name>
</gene>
<name>A0ACC2SDA9_9FUNG</name>
<proteinExistence type="predicted"/>
<accession>A0ACC2SDA9</accession>
<sequence length="155" mass="17545">MTKDEKKDGVNKIQKGIKEIQCKEENRVQTNTTYKFQCTMGITSRKAIEHLKFTKCRTALTEVEDSDGNITSDPDTIKEEVCKFYSNLYSYTEVSMDAGDKLVQMAHSELKQCTAKEAEICVVQSQTTKYAPHSRNHPKGNPQALTIFQPKSITT</sequence>
<reference evidence="1" key="1">
    <citation type="submission" date="2022-04" db="EMBL/GenBank/DDBJ databases">
        <title>Genome of the entomopathogenic fungus Entomophthora muscae.</title>
        <authorList>
            <person name="Elya C."/>
            <person name="Lovett B.R."/>
            <person name="Lee E."/>
            <person name="Macias A.M."/>
            <person name="Hajek A.E."/>
            <person name="De Bivort B.L."/>
            <person name="Kasson M.T."/>
            <person name="De Fine Licht H.H."/>
            <person name="Stajich J.E."/>
        </authorList>
    </citation>
    <scope>NUCLEOTIDE SEQUENCE</scope>
    <source>
        <strain evidence="1">Berkeley</strain>
    </source>
</reference>
<comment type="caution">
    <text evidence="1">The sequence shown here is derived from an EMBL/GenBank/DDBJ whole genome shotgun (WGS) entry which is preliminary data.</text>
</comment>
<evidence type="ECO:0000313" key="2">
    <source>
        <dbReference type="Proteomes" id="UP001165960"/>
    </source>
</evidence>
<protein>
    <submittedName>
        <fullName evidence="1">Uncharacterized protein</fullName>
    </submittedName>
</protein>